<dbReference type="Gene3D" id="3.40.50.10490">
    <property type="entry name" value="Glucose-6-phosphate isomerase like protein, domain 1"/>
    <property type="match status" value="2"/>
</dbReference>
<geneLocation type="chloroplast" evidence="7"/>
<feature type="region of interest" description="Disordered" evidence="5">
    <location>
        <begin position="1"/>
        <end position="39"/>
    </location>
</feature>
<evidence type="ECO:0000259" key="6">
    <source>
        <dbReference type="PROSITE" id="PS50926"/>
    </source>
</evidence>
<feature type="compositionally biased region" description="Basic and acidic residues" evidence="5">
    <location>
        <begin position="12"/>
        <end position="23"/>
    </location>
</feature>
<sequence>MVVQNVKKNNSQKKDGGLKRDRVNSGSLRPSNLKRLEGGHGKKLSVGDVCELKITALGPKGIGIDEYSYGYSVLVPNVNLGDQVKAKVLKVAASNSVKKLPKYAIAKVVAVTKLAGNSKTIVNPGEKLNVKISKITSKGGGIAQLTGNYSVVIPNTSSKLGETIEVAVTRAKANYAFAKEVKSLNKKNRENNRVPALLFPSNLGVHFSNAKEITEGSKISCVIPQNAKNYGKYYILKFVKGTVLFIKKGLGAKPGSKVRLSITKATKTYYIANILQLNPLSSFKKHALVRNSLHQMIKNGMHFGEKAVKCNAGMKKYIWLKKQGSTSGVGQPLIKKGRHLINLLKTRRCLNKALTVLGKYALKGRTFLFIGTKKAAAGLIARASLFSQTSFFVNTRWLGGMLTNWKTILKSIKKIRPILKEKQKIIRDILVKRQNIKSRLIKKALLLKKKSKFILVKGQQLISILSNPTSKAQFIENLKKLSLKRTELLKKNLSLLEKRQMLLEKRRELMIQSQVLKEKGQSLSVRYQSLLSQLVAYTQKLRELKYLLMISKQLNSIKTNAASKNMSIYSISYSQLKELNVRSVLPNPPKEILNKIVLTIMAQQQAVGAPNSVPALNNSISLKSTADYPASQNKNVLILSKLLSQFSRFAPYIKSQIKTIQKTLQNLEILCNKSFTQLTQLKATLTNYVQLKQKLVSELQEIKNKLTTERQIIRVVKKKLNYFAAQKRLVKLLPRLKYLPTPQNKIYETVQVLMRKIVDPKLKYPMDQIYDQRLSTTSKKVATARKKNWQRLEKYFGGIANMTKLNKANLLQNVAIIVGQKEEMNAVRECQKLGIKMFNVVDTNCNPTFADHIIPSNDDSRNSIKYILQKFLTRIRLAQKIRRKLIKLQKVSS</sequence>
<dbReference type="GO" id="GO:0006412">
    <property type="term" value="P:translation"/>
    <property type="evidence" value="ECO:0007669"/>
    <property type="project" value="UniProtKB-UniRule"/>
</dbReference>
<dbReference type="PANTHER" id="PTHR12534:SF0">
    <property type="entry name" value="SMALL RIBOSOMAL SUBUNIT PROTEIN US2M"/>
    <property type="match status" value="1"/>
</dbReference>
<accession>A0A0S2LQZ9</accession>
<keyword evidence="4" id="KW-0175">Coiled coil</keyword>
<dbReference type="CDD" id="cd01425">
    <property type="entry name" value="RPS2"/>
    <property type="match status" value="2"/>
</dbReference>
<evidence type="ECO:0000256" key="1">
    <source>
        <dbReference type="ARBA" id="ARBA00004229"/>
    </source>
</evidence>
<feature type="coiled-coil region" evidence="4">
    <location>
        <begin position="685"/>
        <end position="712"/>
    </location>
</feature>
<dbReference type="Pfam" id="PF00318">
    <property type="entry name" value="Ribosomal_S2"/>
    <property type="match status" value="2"/>
</dbReference>
<dbReference type="GO" id="GO:0005763">
    <property type="term" value="C:mitochondrial small ribosomal subunit"/>
    <property type="evidence" value="ECO:0007669"/>
    <property type="project" value="TreeGrafter"/>
</dbReference>
<dbReference type="Pfam" id="PF01938">
    <property type="entry name" value="TRAM"/>
    <property type="match status" value="1"/>
</dbReference>
<dbReference type="Gene3D" id="2.40.50.140">
    <property type="entry name" value="Nucleic acid-binding proteins"/>
    <property type="match status" value="2"/>
</dbReference>
<keyword evidence="3" id="KW-0687">Ribonucleoprotein</keyword>
<organism evidence="7">
    <name type="scientific">Phacotus lenticularis</name>
    <dbReference type="NCBI Taxonomy" id="52965"/>
    <lineage>
        <taxon>Eukaryota</taxon>
        <taxon>Viridiplantae</taxon>
        <taxon>Chlorophyta</taxon>
        <taxon>core chlorophytes</taxon>
        <taxon>Chlorophyceae</taxon>
        <taxon>CS clade</taxon>
        <taxon>Chlamydomonadales</taxon>
        <taxon>Phacotaceae</taxon>
        <taxon>Phacotus</taxon>
    </lineage>
</organism>
<feature type="domain" description="TRAM" evidence="6">
    <location>
        <begin position="43"/>
        <end position="110"/>
    </location>
</feature>
<reference evidence="7" key="1">
    <citation type="journal article" date="2015" name="BMC Evol. Biol.">
        <title>Chloroplast phylogenomic analysis of chlorophyte green algae identifies a novel lineage sister to the Sphaeropleales (Chlorophyceae).</title>
        <authorList>
            <person name="Lemieux C."/>
            <person name="Vincent A.T."/>
            <person name="Labarre A."/>
            <person name="Otis C."/>
            <person name="Turmel M."/>
        </authorList>
    </citation>
    <scope>NUCLEOTIDE SEQUENCE</scope>
</reference>
<feature type="domain" description="TRAM" evidence="6">
    <location>
        <begin position="212"/>
        <end position="276"/>
    </location>
</feature>
<evidence type="ECO:0000256" key="3">
    <source>
        <dbReference type="HAMAP-Rule" id="MF_00291"/>
    </source>
</evidence>
<evidence type="ECO:0000256" key="2">
    <source>
        <dbReference type="ARBA" id="ARBA00006242"/>
    </source>
</evidence>
<dbReference type="SUPFAM" id="SSF52313">
    <property type="entry name" value="Ribosomal protein S2"/>
    <property type="match status" value="2"/>
</dbReference>
<dbReference type="HAMAP" id="MF_00291_B">
    <property type="entry name" value="Ribosomal_uS2_B"/>
    <property type="match status" value="1"/>
</dbReference>
<dbReference type="InterPro" id="IPR002792">
    <property type="entry name" value="TRAM_dom"/>
</dbReference>
<protein>
    <recommendedName>
        <fullName evidence="3">Small ribosomal subunit protein uS2c</fullName>
    </recommendedName>
</protein>
<comment type="similarity">
    <text evidence="2 3">Belongs to the universal ribosomal protein uS2 family.</text>
</comment>
<dbReference type="RefSeq" id="YP_009185304.1">
    <property type="nucleotide sequence ID" value="NC_028587.1"/>
</dbReference>
<evidence type="ECO:0000256" key="5">
    <source>
        <dbReference type="SAM" id="MobiDB-lite"/>
    </source>
</evidence>
<comment type="subcellular location">
    <subcellularLocation>
        <location evidence="1 3">Plastid</location>
        <location evidence="1 3">Chloroplast</location>
    </subcellularLocation>
</comment>
<dbReference type="NCBIfam" id="TIGR01011">
    <property type="entry name" value="rpsB_bact"/>
    <property type="match status" value="2"/>
</dbReference>
<dbReference type="InterPro" id="IPR001865">
    <property type="entry name" value="Ribosomal_uS2"/>
</dbReference>
<dbReference type="EMBL" id="KT625422">
    <property type="protein sequence ID" value="ALO63619.1"/>
    <property type="molecule type" value="Genomic_DNA"/>
</dbReference>
<dbReference type="GO" id="GO:0009507">
    <property type="term" value="C:chloroplast"/>
    <property type="evidence" value="ECO:0007669"/>
    <property type="project" value="UniProtKB-SubCell"/>
</dbReference>
<dbReference type="GO" id="GO:0003735">
    <property type="term" value="F:structural constituent of ribosome"/>
    <property type="evidence" value="ECO:0007669"/>
    <property type="project" value="InterPro"/>
</dbReference>
<evidence type="ECO:0000313" key="7">
    <source>
        <dbReference type="EMBL" id="ALO63619.1"/>
    </source>
</evidence>
<keyword evidence="7" id="KW-0934">Plastid</keyword>
<gene>
    <name evidence="3 7" type="primary">rps2</name>
</gene>
<dbReference type="SUPFAM" id="SSF50249">
    <property type="entry name" value="Nucleic acid-binding proteins"/>
    <property type="match status" value="2"/>
</dbReference>
<dbReference type="PROSITE" id="PS50926">
    <property type="entry name" value="TRAM"/>
    <property type="match status" value="3"/>
</dbReference>
<dbReference type="InterPro" id="IPR012340">
    <property type="entry name" value="NA-bd_OB-fold"/>
</dbReference>
<dbReference type="GeneID" id="26379223"/>
<feature type="domain" description="TRAM" evidence="6">
    <location>
        <begin position="121"/>
        <end position="182"/>
    </location>
</feature>
<proteinExistence type="inferred from homology"/>
<dbReference type="InterPro" id="IPR005706">
    <property type="entry name" value="Ribosomal_uS2_bac/mit/plastid"/>
</dbReference>
<dbReference type="AlphaFoldDB" id="A0A0S2LQZ9"/>
<dbReference type="PANTHER" id="PTHR12534">
    <property type="entry name" value="30S RIBOSOMAL PROTEIN S2 PROKARYOTIC AND ORGANELLAR"/>
    <property type="match status" value="1"/>
</dbReference>
<evidence type="ECO:0000256" key="4">
    <source>
        <dbReference type="SAM" id="Coils"/>
    </source>
</evidence>
<name>A0A0S2LQZ9_9CHLO</name>
<dbReference type="InterPro" id="IPR023591">
    <property type="entry name" value="Ribosomal_uS2_flav_dom_sf"/>
</dbReference>
<keyword evidence="3 7" id="KW-0689">Ribosomal protein</keyword>
<keyword evidence="7" id="KW-0150">Chloroplast</keyword>